<accession>A0A392QWU2</accession>
<feature type="region of interest" description="Disordered" evidence="1">
    <location>
        <begin position="1"/>
        <end position="55"/>
    </location>
</feature>
<reference evidence="2 3" key="1">
    <citation type="journal article" date="2018" name="Front. Plant Sci.">
        <title>Red Clover (Trifolium pratense) and Zigzag Clover (T. medium) - A Picture of Genomic Similarities and Differences.</title>
        <authorList>
            <person name="Dluhosova J."/>
            <person name="Istvanek J."/>
            <person name="Nedelnik J."/>
            <person name="Repkova J."/>
        </authorList>
    </citation>
    <scope>NUCLEOTIDE SEQUENCE [LARGE SCALE GENOMIC DNA]</scope>
    <source>
        <strain evidence="3">cv. 10/8</strain>
        <tissue evidence="2">Leaf</tissue>
    </source>
</reference>
<dbReference type="EMBL" id="LXQA010168301">
    <property type="protein sequence ID" value="MCI28823.1"/>
    <property type="molecule type" value="Genomic_DNA"/>
</dbReference>
<evidence type="ECO:0000313" key="2">
    <source>
        <dbReference type="EMBL" id="MCI28823.1"/>
    </source>
</evidence>
<comment type="caution">
    <text evidence="2">The sequence shown here is derived from an EMBL/GenBank/DDBJ whole genome shotgun (WGS) entry which is preliminary data.</text>
</comment>
<feature type="non-terminal residue" evidence="2">
    <location>
        <position position="1"/>
    </location>
</feature>
<feature type="compositionally biased region" description="Basic and acidic residues" evidence="1">
    <location>
        <begin position="10"/>
        <end position="41"/>
    </location>
</feature>
<evidence type="ECO:0000313" key="3">
    <source>
        <dbReference type="Proteomes" id="UP000265520"/>
    </source>
</evidence>
<keyword evidence="3" id="KW-1185">Reference proteome</keyword>
<dbReference type="AlphaFoldDB" id="A0A392QWU2"/>
<protein>
    <submittedName>
        <fullName evidence="2">Uncharacterized protein</fullName>
    </submittedName>
</protein>
<name>A0A392QWU2_9FABA</name>
<sequence>HQNHVQDTWNEGHSRHSPAPHDTDLERELHAALDEIPEKSPRFFSAGGSSPHQGQ</sequence>
<proteinExistence type="predicted"/>
<organism evidence="2 3">
    <name type="scientific">Trifolium medium</name>
    <dbReference type="NCBI Taxonomy" id="97028"/>
    <lineage>
        <taxon>Eukaryota</taxon>
        <taxon>Viridiplantae</taxon>
        <taxon>Streptophyta</taxon>
        <taxon>Embryophyta</taxon>
        <taxon>Tracheophyta</taxon>
        <taxon>Spermatophyta</taxon>
        <taxon>Magnoliopsida</taxon>
        <taxon>eudicotyledons</taxon>
        <taxon>Gunneridae</taxon>
        <taxon>Pentapetalae</taxon>
        <taxon>rosids</taxon>
        <taxon>fabids</taxon>
        <taxon>Fabales</taxon>
        <taxon>Fabaceae</taxon>
        <taxon>Papilionoideae</taxon>
        <taxon>50 kb inversion clade</taxon>
        <taxon>NPAAA clade</taxon>
        <taxon>Hologalegina</taxon>
        <taxon>IRL clade</taxon>
        <taxon>Trifolieae</taxon>
        <taxon>Trifolium</taxon>
    </lineage>
</organism>
<evidence type="ECO:0000256" key="1">
    <source>
        <dbReference type="SAM" id="MobiDB-lite"/>
    </source>
</evidence>
<dbReference type="Proteomes" id="UP000265520">
    <property type="component" value="Unassembled WGS sequence"/>
</dbReference>